<feature type="compositionally biased region" description="Basic and acidic residues" evidence="1">
    <location>
        <begin position="45"/>
        <end position="62"/>
    </location>
</feature>
<proteinExistence type="predicted"/>
<protein>
    <submittedName>
        <fullName evidence="2">Uncharacterized protein</fullName>
    </submittedName>
</protein>
<sequence>MTWIGLRGRDGGRRLREAAAATTARGGARGEGGGHGGARRRVLRSYREPKPRRKGETGGEGG</sequence>
<gene>
    <name evidence="2" type="primary">BBa0083C03.7</name>
</gene>
<dbReference type="EMBL" id="AP018868">
    <property type="protein sequence ID" value="BBF89650.1"/>
    <property type="molecule type" value="Genomic_DNA"/>
</dbReference>
<evidence type="ECO:0000313" key="2">
    <source>
        <dbReference type="EMBL" id="BBF89650.1"/>
    </source>
</evidence>
<feature type="compositionally biased region" description="Gly residues" evidence="1">
    <location>
        <begin position="27"/>
        <end position="36"/>
    </location>
</feature>
<reference evidence="2" key="1">
    <citation type="submission" date="2018-08" db="EMBL/GenBank/DDBJ databases">
        <title>Oryza nivara genomic DNA, chromosome 11, BAC clone:BBa0083C03.</title>
        <authorList>
            <person name="Wu J."/>
            <person name="Kanamori H."/>
        </authorList>
    </citation>
    <scope>NUCLEOTIDE SEQUENCE</scope>
    <source>
        <strain evidence="2">W0106</strain>
    </source>
</reference>
<evidence type="ECO:0000256" key="1">
    <source>
        <dbReference type="SAM" id="MobiDB-lite"/>
    </source>
</evidence>
<accession>A0A679BA66</accession>
<name>A0A679BA66_ORYNI</name>
<feature type="region of interest" description="Disordered" evidence="1">
    <location>
        <begin position="17"/>
        <end position="62"/>
    </location>
</feature>
<organism evidence="2">
    <name type="scientific">Oryza nivara</name>
    <name type="common">Indian wild rice</name>
    <name type="synonym">Oryza sativa f. spontanea</name>
    <dbReference type="NCBI Taxonomy" id="4536"/>
    <lineage>
        <taxon>Eukaryota</taxon>
        <taxon>Viridiplantae</taxon>
        <taxon>Streptophyta</taxon>
        <taxon>Embryophyta</taxon>
        <taxon>Tracheophyta</taxon>
        <taxon>Spermatophyta</taxon>
        <taxon>Magnoliopsida</taxon>
        <taxon>Liliopsida</taxon>
        <taxon>Poales</taxon>
        <taxon>Poaceae</taxon>
        <taxon>BOP clade</taxon>
        <taxon>Oryzoideae</taxon>
        <taxon>Oryzeae</taxon>
        <taxon>Oryzinae</taxon>
        <taxon>Oryza</taxon>
    </lineage>
</organism>
<dbReference type="AlphaFoldDB" id="A0A679BA66"/>